<keyword evidence="5 6" id="KW-0472">Membrane</keyword>
<dbReference type="PANTHER" id="PTHR36115">
    <property type="entry name" value="PROLINE-RICH ANTIGEN HOMOLOG-RELATED"/>
    <property type="match status" value="1"/>
</dbReference>
<evidence type="ECO:0000256" key="4">
    <source>
        <dbReference type="ARBA" id="ARBA00022989"/>
    </source>
</evidence>
<comment type="subcellular location">
    <subcellularLocation>
        <location evidence="1">Cell membrane</location>
        <topology evidence="1">Multi-pass membrane protein</topology>
    </subcellularLocation>
</comment>
<evidence type="ECO:0000313" key="9">
    <source>
        <dbReference type="Proteomes" id="UP000654604"/>
    </source>
</evidence>
<dbReference type="Proteomes" id="UP000654604">
    <property type="component" value="Unassembled WGS sequence"/>
</dbReference>
<dbReference type="InterPro" id="IPR051791">
    <property type="entry name" value="Pra-immunoreactive"/>
</dbReference>
<dbReference type="InterPro" id="IPR010432">
    <property type="entry name" value="RDD"/>
</dbReference>
<keyword evidence="4 6" id="KW-1133">Transmembrane helix</keyword>
<keyword evidence="9" id="KW-1185">Reference proteome</keyword>
<keyword evidence="3 6" id="KW-0812">Transmembrane</keyword>
<organism evidence="8 9">
    <name type="scientific">Cyanobacterium stanieri LEGE 03274</name>
    <dbReference type="NCBI Taxonomy" id="1828756"/>
    <lineage>
        <taxon>Bacteria</taxon>
        <taxon>Bacillati</taxon>
        <taxon>Cyanobacteriota</taxon>
        <taxon>Cyanophyceae</taxon>
        <taxon>Oscillatoriophycideae</taxon>
        <taxon>Chroococcales</taxon>
        <taxon>Geminocystaceae</taxon>
        <taxon>Cyanobacterium</taxon>
    </lineage>
</organism>
<evidence type="ECO:0000256" key="2">
    <source>
        <dbReference type="ARBA" id="ARBA00022475"/>
    </source>
</evidence>
<evidence type="ECO:0000256" key="3">
    <source>
        <dbReference type="ARBA" id="ARBA00022692"/>
    </source>
</evidence>
<evidence type="ECO:0000256" key="5">
    <source>
        <dbReference type="ARBA" id="ARBA00023136"/>
    </source>
</evidence>
<sequence>MYQEESLIRRKPKAPPERRAYAFLVDFVLVWLISSLVTNVFAEFLVFVLLWLVLRVIVVDKNQGQSLGKWAFDLKVIDAELKRRPSLANLTKREIIISIIAFLAMIGLKINFRNFISLLLFLTPIMIDGFTALTDEDYNQAFHDRTSKTIIVQTKRGFSLDLRIKKWLKETQKAWDKNRKKVR</sequence>
<protein>
    <submittedName>
        <fullName evidence="8">RDD family protein</fullName>
    </submittedName>
</protein>
<proteinExistence type="predicted"/>
<evidence type="ECO:0000256" key="6">
    <source>
        <dbReference type="SAM" id="Phobius"/>
    </source>
</evidence>
<dbReference type="EMBL" id="JADEWC010000009">
    <property type="protein sequence ID" value="MBE9222182.1"/>
    <property type="molecule type" value="Genomic_DNA"/>
</dbReference>
<dbReference type="PANTHER" id="PTHR36115:SF6">
    <property type="entry name" value="PROLINE-RICH ANTIGEN HOMOLOG"/>
    <property type="match status" value="1"/>
</dbReference>
<evidence type="ECO:0000259" key="7">
    <source>
        <dbReference type="Pfam" id="PF06271"/>
    </source>
</evidence>
<name>A0ABR9V2S4_9CHRO</name>
<gene>
    <name evidence="8" type="ORF">IQ215_05675</name>
</gene>
<reference evidence="8 9" key="1">
    <citation type="submission" date="2020-10" db="EMBL/GenBank/DDBJ databases">
        <authorList>
            <person name="Castelo-Branco R."/>
            <person name="Eusebio N."/>
            <person name="Adriana R."/>
            <person name="Vieira A."/>
            <person name="Brugerolle De Fraissinette N."/>
            <person name="Rezende De Castro R."/>
            <person name="Schneider M.P."/>
            <person name="Vasconcelos V."/>
            <person name="Leao P.N."/>
        </authorList>
    </citation>
    <scope>NUCLEOTIDE SEQUENCE [LARGE SCALE GENOMIC DNA]</scope>
    <source>
        <strain evidence="8 9">LEGE 03274</strain>
    </source>
</reference>
<feature type="transmembrane region" description="Helical" evidence="6">
    <location>
        <begin position="95"/>
        <end position="112"/>
    </location>
</feature>
<evidence type="ECO:0000313" key="8">
    <source>
        <dbReference type="EMBL" id="MBE9222182.1"/>
    </source>
</evidence>
<accession>A0ABR9V2S4</accession>
<dbReference type="Pfam" id="PF06271">
    <property type="entry name" value="RDD"/>
    <property type="match status" value="1"/>
</dbReference>
<feature type="transmembrane region" description="Helical" evidence="6">
    <location>
        <begin position="21"/>
        <end position="54"/>
    </location>
</feature>
<keyword evidence="2" id="KW-1003">Cell membrane</keyword>
<evidence type="ECO:0000256" key="1">
    <source>
        <dbReference type="ARBA" id="ARBA00004651"/>
    </source>
</evidence>
<feature type="domain" description="RDD" evidence="7">
    <location>
        <begin position="14"/>
        <end position="147"/>
    </location>
</feature>
<comment type="caution">
    <text evidence="8">The sequence shown here is derived from an EMBL/GenBank/DDBJ whole genome shotgun (WGS) entry which is preliminary data.</text>
</comment>